<dbReference type="InterPro" id="IPR015415">
    <property type="entry name" value="Spast_Vps4_C"/>
</dbReference>
<dbReference type="eggNOG" id="arCOG01307">
    <property type="taxonomic scope" value="Archaea"/>
</dbReference>
<dbReference type="PANTHER" id="PTHR23074:SF83">
    <property type="entry name" value="VACUOLAR PROTEIN SORTING-ASSOCIATED PROTEIN 4A"/>
    <property type="match status" value="1"/>
</dbReference>
<comment type="subcellular location">
    <subcellularLocation>
        <location evidence="1">Cytoplasm</location>
    </subcellularLocation>
</comment>
<dbReference type="STRING" id="1056495.Calag_0588"/>
<keyword evidence="8" id="KW-1185">Reference proteome</keyword>
<name>L0ABB7_CALLD</name>
<evidence type="ECO:0000313" key="7">
    <source>
        <dbReference type="EMBL" id="AFZ70345.1"/>
    </source>
</evidence>
<keyword evidence="3" id="KW-0547">Nucleotide-binding</keyword>
<dbReference type="GO" id="GO:0005524">
    <property type="term" value="F:ATP binding"/>
    <property type="evidence" value="ECO:0007669"/>
    <property type="project" value="UniProtKB-KW"/>
</dbReference>
<dbReference type="SMART" id="SM00382">
    <property type="entry name" value="AAA"/>
    <property type="match status" value="1"/>
</dbReference>
<evidence type="ECO:0000256" key="4">
    <source>
        <dbReference type="ARBA" id="ARBA00022840"/>
    </source>
</evidence>
<evidence type="ECO:0000256" key="1">
    <source>
        <dbReference type="ARBA" id="ARBA00004496"/>
    </source>
</evidence>
<keyword evidence="2" id="KW-0963">Cytoplasm</keyword>
<dbReference type="InterPro" id="IPR041569">
    <property type="entry name" value="AAA_lid_3"/>
</dbReference>
<dbReference type="InterPro" id="IPR027417">
    <property type="entry name" value="P-loop_NTPase"/>
</dbReference>
<dbReference type="Gene3D" id="1.10.8.60">
    <property type="match status" value="1"/>
</dbReference>
<dbReference type="SUPFAM" id="SSF52540">
    <property type="entry name" value="P-loop containing nucleoside triphosphate hydrolases"/>
    <property type="match status" value="1"/>
</dbReference>
<protein>
    <submittedName>
        <fullName evidence="7">AAA+ family ATPase</fullName>
    </submittedName>
</protein>
<evidence type="ECO:0000256" key="3">
    <source>
        <dbReference type="ARBA" id="ARBA00022741"/>
    </source>
</evidence>
<dbReference type="OrthoDB" id="77269at2157"/>
<dbReference type="FunFam" id="3.40.50.300:FF:001054">
    <property type="entry name" value="ATPase, AAA family, putative"/>
    <property type="match status" value="1"/>
</dbReference>
<dbReference type="InterPro" id="IPR050304">
    <property type="entry name" value="MT-severing_AAA_ATPase"/>
</dbReference>
<dbReference type="InterPro" id="IPR036181">
    <property type="entry name" value="MIT_dom_sf"/>
</dbReference>
<dbReference type="InParanoid" id="L0ABB7"/>
<evidence type="ECO:0000256" key="5">
    <source>
        <dbReference type="SAM" id="Coils"/>
    </source>
</evidence>
<dbReference type="InterPro" id="IPR003959">
    <property type="entry name" value="ATPase_AAA_core"/>
</dbReference>
<evidence type="ECO:0000313" key="8">
    <source>
        <dbReference type="Proteomes" id="UP000010469"/>
    </source>
</evidence>
<feature type="coiled-coil region" evidence="5">
    <location>
        <begin position="27"/>
        <end position="77"/>
    </location>
</feature>
<dbReference type="SUPFAM" id="SSF116846">
    <property type="entry name" value="MIT domain"/>
    <property type="match status" value="1"/>
</dbReference>
<dbReference type="GO" id="GO:0005737">
    <property type="term" value="C:cytoplasm"/>
    <property type="evidence" value="ECO:0007669"/>
    <property type="project" value="UniProtKB-SubCell"/>
</dbReference>
<dbReference type="InterPro" id="IPR003593">
    <property type="entry name" value="AAA+_ATPase"/>
</dbReference>
<dbReference type="GO" id="GO:0016887">
    <property type="term" value="F:ATP hydrolysis activity"/>
    <property type="evidence" value="ECO:0007669"/>
    <property type="project" value="InterPro"/>
</dbReference>
<dbReference type="EMBL" id="CP003378">
    <property type="protein sequence ID" value="AFZ70345.1"/>
    <property type="molecule type" value="Genomic_DNA"/>
</dbReference>
<accession>L0ABB7</accession>
<proteinExistence type="predicted"/>
<dbReference type="FunCoup" id="L0ABB7">
    <property type="interactions" value="150"/>
</dbReference>
<dbReference type="AlphaFoldDB" id="L0ABB7"/>
<reference evidence="8" key="1">
    <citation type="submission" date="2012-03" db="EMBL/GenBank/DDBJ databases">
        <title>Complete genome of Caldisphaera lagunensis DSM 15908.</title>
        <authorList>
            <person name="Lucas S."/>
            <person name="Copeland A."/>
            <person name="Lapidus A."/>
            <person name="Glavina del Rio T."/>
            <person name="Dalin E."/>
            <person name="Tice H."/>
            <person name="Bruce D."/>
            <person name="Goodwin L."/>
            <person name="Pitluck S."/>
            <person name="Peters L."/>
            <person name="Mikhailova N."/>
            <person name="Teshima H."/>
            <person name="Kyrpides N."/>
            <person name="Mavromatis K."/>
            <person name="Ivanova N."/>
            <person name="Brettin T."/>
            <person name="Detter J.C."/>
            <person name="Han C."/>
            <person name="Larimer F."/>
            <person name="Land M."/>
            <person name="Hauser L."/>
            <person name="Markowitz V."/>
            <person name="Cheng J.-F."/>
            <person name="Hugenholtz P."/>
            <person name="Woyke T."/>
            <person name="Wu D."/>
            <person name="Spring S."/>
            <person name="Schroeder M."/>
            <person name="Brambilla E."/>
            <person name="Klenk H.-P."/>
            <person name="Eisen J.A."/>
        </authorList>
    </citation>
    <scope>NUCLEOTIDE SEQUENCE [LARGE SCALE GENOMIC DNA]</scope>
    <source>
        <strain evidence="8">DSM 15908 / JCM 11604 / IC-154</strain>
    </source>
</reference>
<keyword evidence="5" id="KW-0175">Coiled coil</keyword>
<dbReference type="PANTHER" id="PTHR23074">
    <property type="entry name" value="AAA DOMAIN-CONTAINING"/>
    <property type="match status" value="1"/>
</dbReference>
<dbReference type="HOGENOM" id="CLU_000688_21_2_2"/>
<evidence type="ECO:0000256" key="2">
    <source>
        <dbReference type="ARBA" id="ARBA00022490"/>
    </source>
</evidence>
<dbReference type="Pfam" id="PF09336">
    <property type="entry name" value="Vps4_C"/>
    <property type="match status" value="1"/>
</dbReference>
<feature type="domain" description="AAA+ ATPase" evidence="6">
    <location>
        <begin position="146"/>
        <end position="286"/>
    </location>
</feature>
<keyword evidence="4" id="KW-0067">ATP-binding</keyword>
<dbReference type="Gene3D" id="1.20.58.80">
    <property type="entry name" value="Phosphotransferase system, lactose/cellobiose-type IIA subunit"/>
    <property type="match status" value="1"/>
</dbReference>
<gene>
    <name evidence="7" type="ordered locus">Calag_0588</name>
</gene>
<dbReference type="Proteomes" id="UP000010469">
    <property type="component" value="Chromosome"/>
</dbReference>
<organism evidence="7 8">
    <name type="scientific">Caldisphaera lagunensis (strain DSM 15908 / JCM 11604 / ANMR 0165 / IC-154)</name>
    <dbReference type="NCBI Taxonomy" id="1056495"/>
    <lineage>
        <taxon>Archaea</taxon>
        <taxon>Thermoproteota</taxon>
        <taxon>Thermoprotei</taxon>
        <taxon>Acidilobales</taxon>
        <taxon>Caldisphaeraceae</taxon>
        <taxon>Caldisphaera</taxon>
    </lineage>
</organism>
<sequence>MSETNPVAMLEQTARRKMHEALDAERNKDYETAIDKYKRAMEALEEIIRNYPEHPMVKIYKKTINELNLRLKYLENKASQPIGETVSDEVRVEIKGDINDSLPDFVLKEKPSITFDDIAGLDEAKRAIKEAIIYPIKRPDLFPLGWPRGILLYGPPGTGKTMLAAAVANEINGEFIYLDAANIMSKWLGEGEKNVKKVFDYARNKSKNGIPVIVFIDELDALLGVHTNEVGGEVRVRNQFLKEMDGLQDKSITLHVYVIGATNKPWALDEPFIRRFQKRIYVPLPNKEARLKLLSMLTSKIKIDEGVNFDQLSEMLEGYSGSDIKDIVQDAYMIAVREYFESDGKSETVRPININDFNEAIKQRRPSVNKEMLKLYESWTERFKAI</sequence>
<dbReference type="Pfam" id="PF00004">
    <property type="entry name" value="AAA"/>
    <property type="match status" value="1"/>
</dbReference>
<evidence type="ECO:0000259" key="6">
    <source>
        <dbReference type="SMART" id="SM00382"/>
    </source>
</evidence>
<dbReference type="RefSeq" id="WP_015232243.1">
    <property type="nucleotide sequence ID" value="NC_019791.1"/>
</dbReference>
<dbReference type="Gene3D" id="3.40.50.300">
    <property type="entry name" value="P-loop containing nucleotide triphosphate hydrolases"/>
    <property type="match status" value="1"/>
</dbReference>
<dbReference type="Pfam" id="PF17862">
    <property type="entry name" value="AAA_lid_3"/>
    <property type="match status" value="1"/>
</dbReference>
<dbReference type="GeneID" id="14211848"/>
<dbReference type="KEGG" id="clg:Calag_0588"/>